<proteinExistence type="predicted"/>
<protein>
    <submittedName>
        <fullName evidence="2">Uncharacterized protein</fullName>
    </submittedName>
</protein>
<dbReference type="AlphaFoldDB" id="A0A445F6Q7"/>
<evidence type="ECO:0000313" key="2">
    <source>
        <dbReference type="EMBL" id="RZB44512.1"/>
    </source>
</evidence>
<comment type="caution">
    <text evidence="2">The sequence shown here is derived from an EMBL/GenBank/DDBJ whole genome shotgun (WGS) entry which is preliminary data.</text>
</comment>
<reference evidence="2 3" key="1">
    <citation type="submission" date="2018-09" db="EMBL/GenBank/DDBJ databases">
        <title>A high-quality reference genome of wild soybean provides a powerful tool to mine soybean genomes.</title>
        <authorList>
            <person name="Xie M."/>
            <person name="Chung C.Y.L."/>
            <person name="Li M.-W."/>
            <person name="Wong F.-L."/>
            <person name="Chan T.-F."/>
            <person name="Lam H.-M."/>
        </authorList>
    </citation>
    <scope>NUCLEOTIDE SEQUENCE [LARGE SCALE GENOMIC DNA]</scope>
    <source>
        <strain evidence="3">cv. W05</strain>
        <tissue evidence="2">Hypocotyl of etiolated seedlings</tissue>
    </source>
</reference>
<organism evidence="2 3">
    <name type="scientific">Glycine soja</name>
    <name type="common">Wild soybean</name>
    <dbReference type="NCBI Taxonomy" id="3848"/>
    <lineage>
        <taxon>Eukaryota</taxon>
        <taxon>Viridiplantae</taxon>
        <taxon>Streptophyta</taxon>
        <taxon>Embryophyta</taxon>
        <taxon>Tracheophyta</taxon>
        <taxon>Spermatophyta</taxon>
        <taxon>Magnoliopsida</taxon>
        <taxon>eudicotyledons</taxon>
        <taxon>Gunneridae</taxon>
        <taxon>Pentapetalae</taxon>
        <taxon>rosids</taxon>
        <taxon>fabids</taxon>
        <taxon>Fabales</taxon>
        <taxon>Fabaceae</taxon>
        <taxon>Papilionoideae</taxon>
        <taxon>50 kb inversion clade</taxon>
        <taxon>NPAAA clade</taxon>
        <taxon>indigoferoid/millettioid clade</taxon>
        <taxon>Phaseoleae</taxon>
        <taxon>Glycine</taxon>
        <taxon>Glycine subgen. Soja</taxon>
    </lineage>
</organism>
<feature type="transmembrane region" description="Helical" evidence="1">
    <location>
        <begin position="63"/>
        <end position="84"/>
    </location>
</feature>
<sequence>MVRDGKLLYRVECWKQQVWESWCQILLDPPLSSPLGFVHSSVLPLAAVAVLCVVIYASSASLASYPLSSCLYASVSHGNFLCFYKLMPRIARKLFQEHSY</sequence>
<feature type="transmembrane region" description="Helical" evidence="1">
    <location>
        <begin position="35"/>
        <end position="57"/>
    </location>
</feature>
<evidence type="ECO:0000256" key="1">
    <source>
        <dbReference type="SAM" id="Phobius"/>
    </source>
</evidence>
<gene>
    <name evidence="2" type="ORF">D0Y65_054457</name>
</gene>
<dbReference type="Proteomes" id="UP000289340">
    <property type="component" value="Chromosome 20"/>
</dbReference>
<keyword evidence="1" id="KW-1133">Transmembrane helix</keyword>
<keyword evidence="1" id="KW-0812">Transmembrane</keyword>
<dbReference type="EMBL" id="QZWG01000020">
    <property type="protein sequence ID" value="RZB44512.1"/>
    <property type="molecule type" value="Genomic_DNA"/>
</dbReference>
<accession>A0A445F6Q7</accession>
<keyword evidence="3" id="KW-1185">Reference proteome</keyword>
<evidence type="ECO:0000313" key="3">
    <source>
        <dbReference type="Proteomes" id="UP000289340"/>
    </source>
</evidence>
<keyword evidence="1" id="KW-0472">Membrane</keyword>
<name>A0A445F6Q7_GLYSO</name>